<evidence type="ECO:0000313" key="1">
    <source>
        <dbReference type="EMBL" id="GAA4401720.1"/>
    </source>
</evidence>
<dbReference type="EMBL" id="BAABGM010000007">
    <property type="protein sequence ID" value="GAA4401720.1"/>
    <property type="molecule type" value="Genomic_DNA"/>
</dbReference>
<name>A0ABP8K7B1_9MICO</name>
<sequence length="340" mass="36729">MSDAAHTPAVQRALDRKLERIHAGQYTPDDFVVADAKDADMAFGVMAGGPVARDPQPRSLPGVHRTRAAYLAAMRAEVEAGAVDILLTSASNGEVLAGEGALGDDVTLAVRANDTTDIWSARGSVYAARMSRPFRTAHLASVRRFCDLVLYSVTLNNDVDHDLATLEAYREFRLEAADLGMRHFLEVFNPNAPQGLAPDDVPAFVNDSIIRLLAGVTAAHRPVFLKMAYNGRDAVAELVEHDPSVVVGILGGSAGTTRDALELLHRAEAAGARVSLFGRKIQRAESQLDLLAAMRRVLRGELSPEQGVRTYHEALAAAGIESHRPLDTDLQVTERVLRDE</sequence>
<dbReference type="Proteomes" id="UP001500945">
    <property type="component" value="Unassembled WGS sequence"/>
</dbReference>
<proteinExistence type="predicted"/>
<dbReference type="RefSeq" id="WP_345203369.1">
    <property type="nucleotide sequence ID" value="NZ_BAABGM010000007.1"/>
</dbReference>
<evidence type="ECO:0000313" key="2">
    <source>
        <dbReference type="Proteomes" id="UP001500945"/>
    </source>
</evidence>
<dbReference type="SUPFAM" id="SSF51569">
    <property type="entry name" value="Aldolase"/>
    <property type="match status" value="1"/>
</dbReference>
<protein>
    <recommendedName>
        <fullName evidence="3">Fructose-bisphosphate aldolase</fullName>
    </recommendedName>
</protein>
<gene>
    <name evidence="1" type="ORF">GCM10023168_11600</name>
</gene>
<organism evidence="1 2">
    <name type="scientific">Fodinibacter luteus</name>
    <dbReference type="NCBI Taxonomy" id="552064"/>
    <lineage>
        <taxon>Bacteria</taxon>
        <taxon>Bacillati</taxon>
        <taxon>Actinomycetota</taxon>
        <taxon>Actinomycetes</taxon>
        <taxon>Micrococcales</taxon>
        <taxon>Intrasporangiaceae</taxon>
        <taxon>Fodinibacter (ex Wang et al. 2009)</taxon>
    </lineage>
</organism>
<comment type="caution">
    <text evidence="1">The sequence shown here is derived from an EMBL/GenBank/DDBJ whole genome shotgun (WGS) entry which is preliminary data.</text>
</comment>
<dbReference type="Gene3D" id="3.20.20.70">
    <property type="entry name" value="Aldolase class I"/>
    <property type="match status" value="1"/>
</dbReference>
<reference evidence="2" key="1">
    <citation type="journal article" date="2019" name="Int. J. Syst. Evol. Microbiol.">
        <title>The Global Catalogue of Microorganisms (GCM) 10K type strain sequencing project: providing services to taxonomists for standard genome sequencing and annotation.</title>
        <authorList>
            <consortium name="The Broad Institute Genomics Platform"/>
            <consortium name="The Broad Institute Genome Sequencing Center for Infectious Disease"/>
            <person name="Wu L."/>
            <person name="Ma J."/>
        </authorList>
    </citation>
    <scope>NUCLEOTIDE SEQUENCE [LARGE SCALE GENOMIC DNA]</scope>
    <source>
        <strain evidence="2">JCM 17809</strain>
    </source>
</reference>
<dbReference type="InterPro" id="IPR013785">
    <property type="entry name" value="Aldolase_TIM"/>
</dbReference>
<evidence type="ECO:0008006" key="3">
    <source>
        <dbReference type="Google" id="ProtNLM"/>
    </source>
</evidence>
<accession>A0ABP8K7B1</accession>
<keyword evidence="2" id="KW-1185">Reference proteome</keyword>